<dbReference type="Pfam" id="PF08002">
    <property type="entry name" value="DUF1697"/>
    <property type="match status" value="1"/>
</dbReference>
<accession>A0ABT6DHA7</accession>
<dbReference type="Gene3D" id="3.30.70.1280">
    <property type="entry name" value="SP0830-like domains"/>
    <property type="match status" value="1"/>
</dbReference>
<evidence type="ECO:0000313" key="2">
    <source>
        <dbReference type="Proteomes" id="UP001152321"/>
    </source>
</evidence>
<reference evidence="1" key="1">
    <citation type="submission" date="2022-08" db="EMBL/GenBank/DDBJ databases">
        <title>Novel Bdellovibrio Species Isolated from Svalbard: Designation Bdellovibrio svalbardensis.</title>
        <authorList>
            <person name="Mitchell R.J."/>
            <person name="Choi S.Y."/>
        </authorList>
    </citation>
    <scope>NUCLEOTIDE SEQUENCE</scope>
    <source>
        <strain evidence="1">PAP01</strain>
    </source>
</reference>
<organism evidence="1 2">
    <name type="scientific">Bdellovibrio svalbardensis</name>
    <dbReference type="NCBI Taxonomy" id="2972972"/>
    <lineage>
        <taxon>Bacteria</taxon>
        <taxon>Pseudomonadati</taxon>
        <taxon>Bdellovibrionota</taxon>
        <taxon>Bdellovibrionia</taxon>
        <taxon>Bdellovibrionales</taxon>
        <taxon>Pseudobdellovibrionaceae</taxon>
        <taxon>Bdellovibrio</taxon>
    </lineage>
</organism>
<dbReference type="PANTHER" id="PTHR36439:SF1">
    <property type="entry name" value="DUF1697 DOMAIN-CONTAINING PROTEIN"/>
    <property type="match status" value="1"/>
</dbReference>
<sequence length="180" mass="19918">MKMVALLRGINVGGNRKVPMKELHSIAVKAGLQQVKTYINSGNLIFEVDKLSAADTTVLLEKAIQKHFGFAVDVVVRTEKQWKTYASKEPFTDAAKSRPNLLMIGLSKLPLPANIDSILSERAAANERIKIINDAIWIDFADGVARSKLTPTWINKAAGSPVTMRNWKTVMKLNEMLATE</sequence>
<evidence type="ECO:0000313" key="1">
    <source>
        <dbReference type="EMBL" id="MDG0816251.1"/>
    </source>
</evidence>
<protein>
    <submittedName>
        <fullName evidence="1">DUF1697 domain-containing protein</fullName>
    </submittedName>
</protein>
<proteinExistence type="predicted"/>
<gene>
    <name evidence="1" type="ORF">NWE73_07740</name>
</gene>
<dbReference type="SUPFAM" id="SSF160379">
    <property type="entry name" value="SP0830-like"/>
    <property type="match status" value="1"/>
</dbReference>
<dbReference type="Proteomes" id="UP001152321">
    <property type="component" value="Unassembled WGS sequence"/>
</dbReference>
<dbReference type="EMBL" id="JANRMI010000002">
    <property type="protein sequence ID" value="MDG0816251.1"/>
    <property type="molecule type" value="Genomic_DNA"/>
</dbReference>
<keyword evidence="2" id="KW-1185">Reference proteome</keyword>
<name>A0ABT6DHA7_9BACT</name>
<dbReference type="RefSeq" id="WP_277577728.1">
    <property type="nucleotide sequence ID" value="NZ_JANRMI010000002.1"/>
</dbReference>
<comment type="caution">
    <text evidence="1">The sequence shown here is derived from an EMBL/GenBank/DDBJ whole genome shotgun (WGS) entry which is preliminary data.</text>
</comment>
<dbReference type="InterPro" id="IPR012545">
    <property type="entry name" value="DUF1697"/>
</dbReference>
<dbReference type="PANTHER" id="PTHR36439">
    <property type="entry name" value="BLL4334 PROTEIN"/>
    <property type="match status" value="1"/>
</dbReference>
<dbReference type="PIRSF" id="PIRSF008502">
    <property type="entry name" value="UCP008502"/>
    <property type="match status" value="1"/>
</dbReference>